<reference evidence="1 2" key="1">
    <citation type="submission" date="2017-07" db="EMBL/GenBank/DDBJ databases">
        <title>Isolation and whole genome analysis of endospore-forming bacteria from heroin.</title>
        <authorList>
            <person name="Kalinowski J."/>
            <person name="Ahrens B."/>
            <person name="Al-Dilaimi A."/>
            <person name="Winkler A."/>
            <person name="Wibberg D."/>
            <person name="Schleenbecker U."/>
            <person name="Ruckert C."/>
            <person name="Wolfel R."/>
            <person name="Grass G."/>
        </authorList>
    </citation>
    <scope>NUCLEOTIDE SEQUENCE [LARGE SCALE GENOMIC DNA]</scope>
    <source>
        <strain evidence="1 2">7537-G1</strain>
    </source>
</reference>
<evidence type="ECO:0000313" key="2">
    <source>
        <dbReference type="Proteomes" id="UP000215596"/>
    </source>
</evidence>
<protein>
    <submittedName>
        <fullName evidence="1">Uncharacterized protein</fullName>
    </submittedName>
</protein>
<name>A0A268ER23_9BACL</name>
<gene>
    <name evidence="1" type="ORF">CHH67_15150</name>
</gene>
<sequence>MLYVHPEDRPQFEHAIAMDFSGPVRLREACSLLAYGPLLAPIRFMPLTSKPIMEGFRHDEK</sequence>
<accession>A0A268ER23</accession>
<dbReference type="EMBL" id="NPBY01000045">
    <property type="protein sequence ID" value="PAD75541.1"/>
    <property type="molecule type" value="Genomic_DNA"/>
</dbReference>
<evidence type="ECO:0000313" key="1">
    <source>
        <dbReference type="EMBL" id="PAD75541.1"/>
    </source>
</evidence>
<organism evidence="1 2">
    <name type="scientific">Paenibacillus campinasensis</name>
    <dbReference type="NCBI Taxonomy" id="66347"/>
    <lineage>
        <taxon>Bacteria</taxon>
        <taxon>Bacillati</taxon>
        <taxon>Bacillota</taxon>
        <taxon>Bacilli</taxon>
        <taxon>Bacillales</taxon>
        <taxon>Paenibacillaceae</taxon>
        <taxon>Paenibacillus</taxon>
    </lineage>
</organism>
<dbReference type="Proteomes" id="UP000215596">
    <property type="component" value="Unassembled WGS sequence"/>
</dbReference>
<comment type="caution">
    <text evidence="1">The sequence shown here is derived from an EMBL/GenBank/DDBJ whole genome shotgun (WGS) entry which is preliminary data.</text>
</comment>
<proteinExistence type="predicted"/>
<dbReference type="AlphaFoldDB" id="A0A268ER23"/>